<evidence type="ECO:0000313" key="3">
    <source>
        <dbReference type="Proteomes" id="UP000785200"/>
    </source>
</evidence>
<dbReference type="CDD" id="cd02440">
    <property type="entry name" value="AdoMet_MTases"/>
    <property type="match status" value="1"/>
</dbReference>
<proteinExistence type="predicted"/>
<dbReference type="InterPro" id="IPR013216">
    <property type="entry name" value="Methyltransf_11"/>
</dbReference>
<gene>
    <name evidence="2" type="ORF">D0Z07_1881</name>
</gene>
<dbReference type="Proteomes" id="UP000785200">
    <property type="component" value="Unassembled WGS sequence"/>
</dbReference>
<keyword evidence="3" id="KW-1185">Reference proteome</keyword>
<feature type="domain" description="Methyltransferase type 11" evidence="1">
    <location>
        <begin position="52"/>
        <end position="146"/>
    </location>
</feature>
<evidence type="ECO:0000313" key="2">
    <source>
        <dbReference type="EMBL" id="KAG0651232.1"/>
    </source>
</evidence>
<reference evidence="2" key="1">
    <citation type="submission" date="2019-07" db="EMBL/GenBank/DDBJ databases">
        <title>Hyphodiscus hymeniophilus genome sequencing and assembly.</title>
        <authorList>
            <person name="Kramer G."/>
            <person name="Nodwell J."/>
        </authorList>
    </citation>
    <scope>NUCLEOTIDE SEQUENCE</scope>
    <source>
        <strain evidence="2">ATCC 34498</strain>
    </source>
</reference>
<dbReference type="Pfam" id="PF08241">
    <property type="entry name" value="Methyltransf_11"/>
    <property type="match status" value="1"/>
</dbReference>
<dbReference type="GO" id="GO:0008757">
    <property type="term" value="F:S-adenosylmethionine-dependent methyltransferase activity"/>
    <property type="evidence" value="ECO:0007669"/>
    <property type="project" value="InterPro"/>
</dbReference>
<comment type="caution">
    <text evidence="2">The sequence shown here is derived from an EMBL/GenBank/DDBJ whole genome shotgun (WGS) entry which is preliminary data.</text>
</comment>
<accession>A0A9P6VPG5</accession>
<dbReference type="PANTHER" id="PTHR43861">
    <property type="entry name" value="TRANS-ACONITATE 2-METHYLTRANSFERASE-RELATED"/>
    <property type="match status" value="1"/>
</dbReference>
<dbReference type="OrthoDB" id="66144at2759"/>
<dbReference type="InterPro" id="IPR029063">
    <property type="entry name" value="SAM-dependent_MTases_sf"/>
</dbReference>
<dbReference type="SUPFAM" id="SSF53335">
    <property type="entry name" value="S-adenosyl-L-methionine-dependent methyltransferases"/>
    <property type="match status" value="1"/>
</dbReference>
<dbReference type="Gene3D" id="3.40.50.150">
    <property type="entry name" value="Vaccinia Virus protein VP39"/>
    <property type="match status" value="1"/>
</dbReference>
<dbReference type="EMBL" id="VNKQ01000004">
    <property type="protein sequence ID" value="KAG0651232.1"/>
    <property type="molecule type" value="Genomic_DNA"/>
</dbReference>
<evidence type="ECO:0000259" key="1">
    <source>
        <dbReference type="Pfam" id="PF08241"/>
    </source>
</evidence>
<dbReference type="AlphaFoldDB" id="A0A9P6VPG5"/>
<name>A0A9P6VPG5_9HELO</name>
<protein>
    <submittedName>
        <fullName evidence="2">SIS-domain containing</fullName>
    </submittedName>
</protein>
<dbReference type="PANTHER" id="PTHR43861:SF1">
    <property type="entry name" value="TRANS-ACONITATE 2-METHYLTRANSFERASE"/>
    <property type="match status" value="1"/>
</dbReference>
<organism evidence="2 3">
    <name type="scientific">Hyphodiscus hymeniophilus</name>
    <dbReference type="NCBI Taxonomy" id="353542"/>
    <lineage>
        <taxon>Eukaryota</taxon>
        <taxon>Fungi</taxon>
        <taxon>Dikarya</taxon>
        <taxon>Ascomycota</taxon>
        <taxon>Pezizomycotina</taxon>
        <taxon>Leotiomycetes</taxon>
        <taxon>Helotiales</taxon>
        <taxon>Hyphodiscaceae</taxon>
        <taxon>Hyphodiscus</taxon>
    </lineage>
</organism>
<sequence>MAGPARAQNIYDDKRFFEGYIQLPRQVQGLDGSPEWPEFRAMIPDIKGAKVLDLGCGFGWLCRWAREGGAEQVLGIDVSSNMLAKAQTFPKDSAIRYLQADLETVEFQPVTYDVVISSLALHYLKNLSALISQIFERLKPGGTFVFCVEHPIFTAPRNPDFIEHADGSVSWPVNQYLLEGSRSTNWFADGVLKQHRTIATYISMLLDAGFILSALNEWGPNPQQVAEFPDWQKSRERPMFLIVKATRPCA</sequence>